<keyword evidence="4 9" id="KW-1133">Transmembrane helix</keyword>
<reference evidence="11" key="1">
    <citation type="submission" date="2021-02" db="EMBL/GenBank/DDBJ databases">
        <authorList>
            <person name="Nowell W R."/>
        </authorList>
    </citation>
    <scope>NUCLEOTIDE SEQUENCE</scope>
</reference>
<evidence type="ECO:0000256" key="9">
    <source>
        <dbReference type="SAM" id="Phobius"/>
    </source>
</evidence>
<dbReference type="GO" id="GO:0071880">
    <property type="term" value="P:adenylate cyclase-activating adrenergic receptor signaling pathway"/>
    <property type="evidence" value="ECO:0007669"/>
    <property type="project" value="TreeGrafter"/>
</dbReference>
<feature type="domain" description="G-protein coupled receptors family 1 profile" evidence="10">
    <location>
        <begin position="1"/>
        <end position="87"/>
    </location>
</feature>
<evidence type="ECO:0000256" key="3">
    <source>
        <dbReference type="ARBA" id="ARBA00022692"/>
    </source>
</evidence>
<dbReference type="PRINTS" id="PR00237">
    <property type="entry name" value="GPCRRHODOPSN"/>
</dbReference>
<keyword evidence="2" id="KW-1003">Cell membrane</keyword>
<gene>
    <name evidence="11" type="ORF">QYT958_LOCUS30532</name>
</gene>
<dbReference type="InterPro" id="IPR000276">
    <property type="entry name" value="GPCR_Rhodpsn"/>
</dbReference>
<organism evidence="11 12">
    <name type="scientific">Rotaria socialis</name>
    <dbReference type="NCBI Taxonomy" id="392032"/>
    <lineage>
        <taxon>Eukaryota</taxon>
        <taxon>Metazoa</taxon>
        <taxon>Spiralia</taxon>
        <taxon>Gnathifera</taxon>
        <taxon>Rotifera</taxon>
        <taxon>Eurotatoria</taxon>
        <taxon>Bdelloidea</taxon>
        <taxon>Philodinida</taxon>
        <taxon>Philodinidae</taxon>
        <taxon>Rotaria</taxon>
    </lineage>
</organism>
<dbReference type="Proteomes" id="UP000663848">
    <property type="component" value="Unassembled WGS sequence"/>
</dbReference>
<comment type="caution">
    <text evidence="11">The sequence shown here is derived from an EMBL/GenBank/DDBJ whole genome shotgun (WGS) entry which is preliminary data.</text>
</comment>
<dbReference type="Pfam" id="PF00001">
    <property type="entry name" value="7tm_1"/>
    <property type="match status" value="1"/>
</dbReference>
<evidence type="ECO:0000313" key="11">
    <source>
        <dbReference type="EMBL" id="CAF4897134.1"/>
    </source>
</evidence>
<feature type="transmembrane region" description="Helical" evidence="9">
    <location>
        <begin position="62"/>
        <end position="89"/>
    </location>
</feature>
<evidence type="ECO:0000256" key="5">
    <source>
        <dbReference type="ARBA" id="ARBA00023040"/>
    </source>
</evidence>
<proteinExistence type="predicted"/>
<keyword evidence="8" id="KW-0807">Transducer</keyword>
<sequence>MDRQASVDLHSALMDSRNPHMKHLRRERRAVKTLGSVMLAFIICWLPFFVRYTACEPDRCNWAIAPLIADIVFWVGYFNSMINPFLYAFHNRNFRVAFKKTLSPYFVCCRGRRASTTSSIGFPPATPSGEAHANMKRLKKSKMIRSLASINERPSMNKKKLSGGNVVLETSNGNLTAGENSSSSKRNSCL</sequence>
<dbReference type="PROSITE" id="PS50262">
    <property type="entry name" value="G_PROTEIN_RECEP_F1_2"/>
    <property type="match status" value="1"/>
</dbReference>
<dbReference type="AlphaFoldDB" id="A0A821UX46"/>
<keyword evidence="5" id="KW-0297">G-protein coupled receptor</keyword>
<dbReference type="PANTHER" id="PTHR24248">
    <property type="entry name" value="ADRENERGIC RECEPTOR-RELATED G-PROTEIN COUPLED RECEPTOR"/>
    <property type="match status" value="1"/>
</dbReference>
<feature type="transmembrane region" description="Helical" evidence="9">
    <location>
        <begin position="30"/>
        <end position="50"/>
    </location>
</feature>
<evidence type="ECO:0000256" key="7">
    <source>
        <dbReference type="ARBA" id="ARBA00023170"/>
    </source>
</evidence>
<protein>
    <recommendedName>
        <fullName evidence="10">G-protein coupled receptors family 1 profile domain-containing protein</fullName>
    </recommendedName>
</protein>
<evidence type="ECO:0000256" key="6">
    <source>
        <dbReference type="ARBA" id="ARBA00023136"/>
    </source>
</evidence>
<dbReference type="SUPFAM" id="SSF81321">
    <property type="entry name" value="Family A G protein-coupled receptor-like"/>
    <property type="match status" value="1"/>
</dbReference>
<evidence type="ECO:0000256" key="8">
    <source>
        <dbReference type="ARBA" id="ARBA00023224"/>
    </source>
</evidence>
<dbReference type="Gene3D" id="1.20.1070.10">
    <property type="entry name" value="Rhodopsin 7-helix transmembrane proteins"/>
    <property type="match status" value="1"/>
</dbReference>
<evidence type="ECO:0000256" key="4">
    <source>
        <dbReference type="ARBA" id="ARBA00022989"/>
    </source>
</evidence>
<comment type="subcellular location">
    <subcellularLocation>
        <location evidence="1">Cell membrane</location>
        <topology evidence="1">Multi-pass membrane protein</topology>
    </subcellularLocation>
</comment>
<dbReference type="GO" id="GO:0043410">
    <property type="term" value="P:positive regulation of MAPK cascade"/>
    <property type="evidence" value="ECO:0007669"/>
    <property type="project" value="TreeGrafter"/>
</dbReference>
<evidence type="ECO:0000256" key="1">
    <source>
        <dbReference type="ARBA" id="ARBA00004651"/>
    </source>
</evidence>
<evidence type="ECO:0000259" key="10">
    <source>
        <dbReference type="PROSITE" id="PS50262"/>
    </source>
</evidence>
<evidence type="ECO:0000313" key="12">
    <source>
        <dbReference type="Proteomes" id="UP000663848"/>
    </source>
</evidence>
<dbReference type="GO" id="GO:0004989">
    <property type="term" value="F:octopamine receptor activity"/>
    <property type="evidence" value="ECO:0007669"/>
    <property type="project" value="TreeGrafter"/>
</dbReference>
<dbReference type="EMBL" id="CAJOBR010009776">
    <property type="protein sequence ID" value="CAF4897134.1"/>
    <property type="molecule type" value="Genomic_DNA"/>
</dbReference>
<dbReference type="InterPro" id="IPR017452">
    <property type="entry name" value="GPCR_Rhodpsn_7TM"/>
</dbReference>
<keyword evidence="3 9" id="KW-0812">Transmembrane</keyword>
<keyword evidence="7" id="KW-0675">Receptor</keyword>
<accession>A0A821UX46</accession>
<dbReference type="GO" id="GO:0005886">
    <property type="term" value="C:plasma membrane"/>
    <property type="evidence" value="ECO:0007669"/>
    <property type="project" value="UniProtKB-SubCell"/>
</dbReference>
<name>A0A821UX46_9BILA</name>
<evidence type="ECO:0000256" key="2">
    <source>
        <dbReference type="ARBA" id="ARBA00022475"/>
    </source>
</evidence>
<dbReference type="PANTHER" id="PTHR24248:SF134">
    <property type="entry name" value="OCTOPAMINE RECEPTOR BETA-1R"/>
    <property type="match status" value="1"/>
</dbReference>
<keyword evidence="6 9" id="KW-0472">Membrane</keyword>